<dbReference type="EMBL" id="KM038394">
    <property type="protein sequence ID" value="AIG55855.1"/>
    <property type="molecule type" value="Genomic_DNA"/>
</dbReference>
<feature type="chain" id="PRO_5005391477" evidence="3">
    <location>
        <begin position="19"/>
        <end position="371"/>
    </location>
</feature>
<dbReference type="SUPFAM" id="SSF54001">
    <property type="entry name" value="Cysteine proteinases"/>
    <property type="match status" value="1"/>
</dbReference>
<dbReference type="STRING" id="1202772.A0A0A7CN17"/>
<keyword evidence="7" id="KW-1185">Reference proteome</keyword>
<comment type="similarity">
    <text evidence="1">Belongs to the peptidase C1 family.</text>
</comment>
<dbReference type="EMBL" id="JNBR01000013">
    <property type="protein sequence ID" value="OQS01193.1"/>
    <property type="molecule type" value="Genomic_DNA"/>
</dbReference>
<keyword evidence="3" id="KW-0732">Signal</keyword>
<dbReference type="GO" id="GO:0006508">
    <property type="term" value="P:proteolysis"/>
    <property type="evidence" value="ECO:0007669"/>
    <property type="project" value="UniProtKB-KW"/>
</dbReference>
<protein>
    <submittedName>
        <fullName evidence="6">Cysteine protease family C01A</fullName>
    </submittedName>
    <submittedName>
        <fullName evidence="5">Secreted protein</fullName>
    </submittedName>
</protein>
<evidence type="ECO:0000313" key="7">
    <source>
        <dbReference type="Proteomes" id="UP000243579"/>
    </source>
</evidence>
<evidence type="ECO:0000256" key="3">
    <source>
        <dbReference type="SAM" id="SignalP"/>
    </source>
</evidence>
<evidence type="ECO:0000256" key="2">
    <source>
        <dbReference type="ARBA" id="ARBA00023145"/>
    </source>
</evidence>
<dbReference type="InterPro" id="IPR000668">
    <property type="entry name" value="Peptidase_C1A_C"/>
</dbReference>
<dbReference type="Gene3D" id="3.90.70.10">
    <property type="entry name" value="Cysteine proteinases"/>
    <property type="match status" value="1"/>
</dbReference>
<gene>
    <name evidence="6" type="ORF">ACHHYP_01770</name>
</gene>
<dbReference type="InterPro" id="IPR039417">
    <property type="entry name" value="Peptidase_C1A_papain-like"/>
</dbReference>
<reference evidence="5 7" key="1">
    <citation type="journal article" date="2014" name="Genome Biol. Evol.">
        <title>The secreted proteins of Achlya hypogyna and Thraustotheca clavata identify the ancestral oomycete secretome and reveal gene acquisitions by horizontal gene transfer.</title>
        <authorList>
            <person name="Misner I."/>
            <person name="Blouin N."/>
            <person name="Leonard G."/>
            <person name="Richards T.A."/>
            <person name="Lane C.E."/>
        </authorList>
    </citation>
    <scope>NUCLEOTIDE SEQUENCE</scope>
    <source>
        <strain evidence="5 7">ATCC 48635</strain>
    </source>
</reference>
<feature type="signal peptide" evidence="3">
    <location>
        <begin position="1"/>
        <end position="18"/>
    </location>
</feature>
<keyword evidence="6" id="KW-0378">Hydrolase</keyword>
<dbReference type="GO" id="GO:0008234">
    <property type="term" value="F:cysteine-type peptidase activity"/>
    <property type="evidence" value="ECO:0007669"/>
    <property type="project" value="InterPro"/>
</dbReference>
<dbReference type="AlphaFoldDB" id="A0A0A7CN17"/>
<evidence type="ECO:0000313" key="5">
    <source>
        <dbReference type="EMBL" id="AIG55855.1"/>
    </source>
</evidence>
<dbReference type="InterPro" id="IPR038765">
    <property type="entry name" value="Papain-like_cys_pep_sf"/>
</dbReference>
<accession>A0A0A7CN17</accession>
<dbReference type="CDD" id="cd02248">
    <property type="entry name" value="Peptidase_C1A"/>
    <property type="match status" value="1"/>
</dbReference>
<evidence type="ECO:0000256" key="1">
    <source>
        <dbReference type="ARBA" id="ARBA00008455"/>
    </source>
</evidence>
<dbReference type="PRINTS" id="PR00705">
    <property type="entry name" value="PAPAIN"/>
</dbReference>
<organism evidence="5">
    <name type="scientific">Achlya hypogyna</name>
    <name type="common">Oomycete</name>
    <name type="synonym">Protoachlya hypogyna</name>
    <dbReference type="NCBI Taxonomy" id="1202772"/>
    <lineage>
        <taxon>Eukaryota</taxon>
        <taxon>Sar</taxon>
        <taxon>Stramenopiles</taxon>
        <taxon>Oomycota</taxon>
        <taxon>Saprolegniomycetes</taxon>
        <taxon>Saprolegniales</taxon>
        <taxon>Achlyaceae</taxon>
        <taxon>Achlya</taxon>
    </lineage>
</organism>
<proteinExistence type="inferred from homology"/>
<dbReference type="Pfam" id="PF00112">
    <property type="entry name" value="Peptidase_C1"/>
    <property type="match status" value="1"/>
</dbReference>
<name>A0A0A7CN17_ACHHY</name>
<keyword evidence="6" id="KW-0645">Protease</keyword>
<dbReference type="Proteomes" id="UP000243579">
    <property type="component" value="Unassembled WGS sequence"/>
</dbReference>
<dbReference type="SMART" id="SM00645">
    <property type="entry name" value="Pept_C1"/>
    <property type="match status" value="1"/>
</dbReference>
<dbReference type="PROSITE" id="PS00139">
    <property type="entry name" value="THIOL_PROTEASE_CYS"/>
    <property type="match status" value="1"/>
</dbReference>
<dbReference type="InterPro" id="IPR000169">
    <property type="entry name" value="Pept_cys_AS"/>
</dbReference>
<evidence type="ECO:0000259" key="4">
    <source>
        <dbReference type="SMART" id="SM00645"/>
    </source>
</evidence>
<sequence length="371" mass="39283">MRSYSLVLCLIALVDVEGRNLTALQARFRKWVDSPAGRSAASGGFLRSKVTLERYFNAKLRSRALAALNPLADFAVTPFALLSTSEFASYVNPAMEFALNDSSISDVGFSSDWTIVDDAGGAWGIEVHDDRSKDPVVAPTKVLGKPARRADVDYVIDHSQGKCLTAPRNQGRCGDCWAFAATSAIEGAYCIATNNSITLSEQQMTNCNTKSKGCGGGVVSQAINFARGGLCKLSDVPFTLGTKGIATNCTACDLVNLGIAAVGKVTPTVEAFKTALAKSPIAVSLSAGNPIWQFYTGGIVTRGVAPTARIDHAVSIVGYGFSKGALVWKIRNSWGTGWGDGGYLHLAATTSANYTDGLFHVLSQGYVPIFR</sequence>
<keyword evidence="2" id="KW-0865">Zymogen</keyword>
<dbReference type="InterPro" id="IPR013128">
    <property type="entry name" value="Peptidase_C1A"/>
</dbReference>
<evidence type="ECO:0000313" key="6">
    <source>
        <dbReference type="EMBL" id="OQS01193.1"/>
    </source>
</evidence>
<feature type="domain" description="Peptidase C1A papain C-terminal" evidence="4">
    <location>
        <begin position="152"/>
        <end position="369"/>
    </location>
</feature>
<dbReference type="OrthoDB" id="10253408at2759"/>
<dbReference type="PANTHER" id="PTHR12411">
    <property type="entry name" value="CYSTEINE PROTEASE FAMILY C1-RELATED"/>
    <property type="match status" value="1"/>
</dbReference>